<dbReference type="Proteomes" id="UP000325780">
    <property type="component" value="Unassembled WGS sequence"/>
</dbReference>
<keyword evidence="1" id="KW-0472">Membrane</keyword>
<reference evidence="2 3" key="1">
    <citation type="submission" date="2019-04" db="EMBL/GenBank/DDBJ databases">
        <title>Friends and foes A comparative genomics study of 23 Aspergillus species from section Flavi.</title>
        <authorList>
            <consortium name="DOE Joint Genome Institute"/>
            <person name="Kjaerbolling I."/>
            <person name="Vesth T."/>
            <person name="Frisvad J.C."/>
            <person name="Nybo J.L."/>
            <person name="Theobald S."/>
            <person name="Kildgaard S."/>
            <person name="Isbrandt T."/>
            <person name="Kuo A."/>
            <person name="Sato A."/>
            <person name="Lyhne E.K."/>
            <person name="Kogle M.E."/>
            <person name="Wiebenga A."/>
            <person name="Kun R.S."/>
            <person name="Lubbers R.J."/>
            <person name="Makela M.R."/>
            <person name="Barry K."/>
            <person name="Chovatia M."/>
            <person name="Clum A."/>
            <person name="Daum C."/>
            <person name="Haridas S."/>
            <person name="He G."/>
            <person name="LaButti K."/>
            <person name="Lipzen A."/>
            <person name="Mondo S."/>
            <person name="Riley R."/>
            <person name="Salamov A."/>
            <person name="Simmons B.A."/>
            <person name="Magnuson J.K."/>
            <person name="Henrissat B."/>
            <person name="Mortensen U.H."/>
            <person name="Larsen T.O."/>
            <person name="Devries R.P."/>
            <person name="Grigoriev I.V."/>
            <person name="Machida M."/>
            <person name="Baker S.E."/>
            <person name="Andersen M.R."/>
        </authorList>
    </citation>
    <scope>NUCLEOTIDE SEQUENCE [LARGE SCALE GENOMIC DNA]</scope>
    <source>
        <strain evidence="2 3">IBT 18842</strain>
    </source>
</reference>
<protein>
    <submittedName>
        <fullName evidence="2">Uncharacterized protein</fullName>
    </submittedName>
</protein>
<evidence type="ECO:0000313" key="3">
    <source>
        <dbReference type="Proteomes" id="UP000325780"/>
    </source>
</evidence>
<accession>A0A5N6TL33</accession>
<dbReference type="EMBL" id="ML742229">
    <property type="protein sequence ID" value="KAE8147045.1"/>
    <property type="molecule type" value="Genomic_DNA"/>
</dbReference>
<proteinExistence type="predicted"/>
<sequence>MNIPILETTITPLDKTSLIVTLHLTALLLSSFLCTFIYVFLFFILIPCTPLNACLHLLSNM</sequence>
<dbReference type="AlphaFoldDB" id="A0A5N6TL33"/>
<keyword evidence="1" id="KW-1133">Transmembrane helix</keyword>
<evidence type="ECO:0000313" key="2">
    <source>
        <dbReference type="EMBL" id="KAE8147045.1"/>
    </source>
</evidence>
<organism evidence="2 3">
    <name type="scientific">Aspergillus avenaceus</name>
    <dbReference type="NCBI Taxonomy" id="36643"/>
    <lineage>
        <taxon>Eukaryota</taxon>
        <taxon>Fungi</taxon>
        <taxon>Dikarya</taxon>
        <taxon>Ascomycota</taxon>
        <taxon>Pezizomycotina</taxon>
        <taxon>Eurotiomycetes</taxon>
        <taxon>Eurotiomycetidae</taxon>
        <taxon>Eurotiales</taxon>
        <taxon>Aspergillaceae</taxon>
        <taxon>Aspergillus</taxon>
        <taxon>Aspergillus subgen. Circumdati</taxon>
    </lineage>
</organism>
<feature type="transmembrane region" description="Helical" evidence="1">
    <location>
        <begin position="20"/>
        <end position="46"/>
    </location>
</feature>
<name>A0A5N6TL33_ASPAV</name>
<keyword evidence="3" id="KW-1185">Reference proteome</keyword>
<gene>
    <name evidence="2" type="ORF">BDV25DRAFT_161211</name>
</gene>
<evidence type="ECO:0000256" key="1">
    <source>
        <dbReference type="SAM" id="Phobius"/>
    </source>
</evidence>
<keyword evidence="1" id="KW-0812">Transmembrane</keyword>